<dbReference type="STRING" id="1423351.A0A074RUQ0"/>
<protein>
    <submittedName>
        <fullName evidence="2">Putative jumonji superfamily protein</fullName>
    </submittedName>
</protein>
<gene>
    <name evidence="2" type="ORF">V565_072820</name>
</gene>
<evidence type="ECO:0000313" key="2">
    <source>
        <dbReference type="EMBL" id="KEP50821.1"/>
    </source>
</evidence>
<comment type="caution">
    <text evidence="2">The sequence shown here is derived from an EMBL/GenBank/DDBJ whole genome shotgun (WGS) entry which is preliminary data.</text>
</comment>
<dbReference type="EMBL" id="AZST01000218">
    <property type="protein sequence ID" value="KEP50821.1"/>
    <property type="molecule type" value="Genomic_DNA"/>
</dbReference>
<dbReference type="PANTHER" id="PTHR33266:SF1">
    <property type="entry name" value="F-BOX DOMAIN-CONTAINING PROTEIN"/>
    <property type="match status" value="1"/>
</dbReference>
<name>A0A074RUQ0_9AGAM</name>
<dbReference type="OrthoDB" id="107110at2759"/>
<dbReference type="PANTHER" id="PTHR33266">
    <property type="entry name" value="CHROMOSOME 15, WHOLE GENOME SHOTGUN SEQUENCE"/>
    <property type="match status" value="1"/>
</dbReference>
<evidence type="ECO:0000256" key="1">
    <source>
        <dbReference type="SAM" id="MobiDB-lite"/>
    </source>
</evidence>
<reference evidence="2 3" key="1">
    <citation type="submission" date="2013-12" db="EMBL/GenBank/DDBJ databases">
        <authorList>
            <person name="Cubeta M."/>
            <person name="Pakala S."/>
            <person name="Fedorova N."/>
            <person name="Thomas E."/>
            <person name="Dean R."/>
            <person name="Jabaji S."/>
            <person name="Neate S."/>
            <person name="Toda T."/>
            <person name="Tavantzis S."/>
            <person name="Vilgalys R."/>
            <person name="Bharathan N."/>
            <person name="Pakala S."/>
            <person name="Losada L.S."/>
            <person name="Zafar N."/>
            <person name="Nierman W."/>
        </authorList>
    </citation>
    <scope>NUCLEOTIDE SEQUENCE [LARGE SCALE GENOMIC DNA]</scope>
    <source>
        <strain evidence="2 3">123E</strain>
    </source>
</reference>
<dbReference type="HOGENOM" id="CLU_009568_1_0_1"/>
<feature type="region of interest" description="Disordered" evidence="1">
    <location>
        <begin position="1"/>
        <end position="23"/>
    </location>
</feature>
<dbReference type="Proteomes" id="UP000027456">
    <property type="component" value="Unassembled WGS sequence"/>
</dbReference>
<feature type="region of interest" description="Disordered" evidence="1">
    <location>
        <begin position="862"/>
        <end position="924"/>
    </location>
</feature>
<feature type="compositionally biased region" description="Basic residues" evidence="1">
    <location>
        <begin position="908"/>
        <end position="924"/>
    </location>
</feature>
<proteinExistence type="predicted"/>
<dbReference type="AlphaFoldDB" id="A0A074RUQ0"/>
<sequence length="924" mass="102959">MKRTTSHAMSFPMNVDSPSADSNRYNHDPEKFNNDVRFAIEECQKNNPGSFRLPQTLFDEDPSYLLRILLKILHKECQMDNATCSLYLHQHQDLHFAIYLAYQNKTFANLLGHPDLLSQAAIAEHTSMPVAGLTSSKSLGSVSEPRYHGKAAETFINTLNRERNAYSQNTEINKPYNWAISVIQSSGMGKTRMVEEAAKTVFTLPINLREDLLHHEKTCPPPDVNVRGYFMKRQNDSDIQQQADYAIFLLALFIKARESIESLFPGLTGPKLARAWATHLAEGQAESGVGFHRKSFYDNVVQVAEKASQNNKKTLGHLKHSMRQNCQMLQDLIQPTASEKNVCFVYFDDAHSLCRDDESPHDSKQRSPYHNLGIVLSELTKYRVFFIFLSANSRTKTLDMPLTVHPSALVVKGARHIPPFTELPLDVFEYKVLEDFRSLTLEKVGETATMVNFGRPMWHVQYQMEAGGAESVFKVATAKLASSPADESDAVLAALGVRVGIAFDETYSHSVQSRLVESNLRVVYSIPGHGEYLHTGAPSEPVLAEAAARYLALDGRKGIAVEGPPRLAAALEQGILAREERVELVGRLLVTAARDISLKNYYKERGLKPASGQPQFHRPVPVMDFLCALFHEKHHDEIRSAQSVTGRGVPLDNAFAGSYVFFTHFALAKDSEILTPFGLATALVRGMALQVKDDQISFDAAIPIHMGRMRSSILPKSTSAINLQFKNRKDMSNVNRLITAPGKHRPVISIIFELGTKGKLADTIEISTIQTRKTRRVKTDPHFDDHHYEIVVRGCSPAVFGVISPQTKGMYAAMLGTGTVLEDFPRQDEKENLDAFWAVKPAFDGQDQQLLYGRGWDPTTGGMLPDYEPAKSPSLRSDDGISDNGILESTRPVDRSQKGTKGQQKPGRSARGRKKQNGARAQRT</sequence>
<evidence type="ECO:0000313" key="3">
    <source>
        <dbReference type="Proteomes" id="UP000027456"/>
    </source>
</evidence>
<keyword evidence="3" id="KW-1185">Reference proteome</keyword>
<accession>A0A074RUQ0</accession>
<organism evidence="2 3">
    <name type="scientific">Rhizoctonia solani 123E</name>
    <dbReference type="NCBI Taxonomy" id="1423351"/>
    <lineage>
        <taxon>Eukaryota</taxon>
        <taxon>Fungi</taxon>
        <taxon>Dikarya</taxon>
        <taxon>Basidiomycota</taxon>
        <taxon>Agaricomycotina</taxon>
        <taxon>Agaricomycetes</taxon>
        <taxon>Cantharellales</taxon>
        <taxon>Ceratobasidiaceae</taxon>
        <taxon>Rhizoctonia</taxon>
    </lineage>
</organism>